<evidence type="ECO:0000313" key="10">
    <source>
        <dbReference type="Proteomes" id="UP000245048"/>
    </source>
</evidence>
<gene>
    <name evidence="9" type="ORF">CR165_04220</name>
</gene>
<comment type="subcellular location">
    <subcellularLocation>
        <location evidence="6">Membrane</location>
        <topology evidence="6">Single-pass membrane protein</topology>
        <orientation evidence="6">Periplasmic side</orientation>
    </subcellularLocation>
</comment>
<evidence type="ECO:0000256" key="6">
    <source>
        <dbReference type="ARBA" id="ARBA00060491"/>
    </source>
</evidence>
<dbReference type="GO" id="GO:0017004">
    <property type="term" value="P:cytochrome complex assembly"/>
    <property type="evidence" value="ECO:0007669"/>
    <property type="project" value="UniProtKB-ARBA"/>
</dbReference>
<proteinExistence type="inferred from homology"/>
<sequence>MRRLATLALLGWASLAPALGVGLPSEMLRDPAQEERARAIGRELRCLVCQNQSIEDSEAELARDLRRIVRERIAAGEDDRAVVDYVHDRYGDFVLLRPPFSAATALLWGMPLLALGGGGLALLLLRRRQRAEQGAWPEPAPLTPEERARLAALEDDAAR</sequence>
<dbReference type="Pfam" id="PF03918">
    <property type="entry name" value="CcmH"/>
    <property type="match status" value="1"/>
</dbReference>
<keyword evidence="3 7" id="KW-0479">Metal-binding</keyword>
<keyword evidence="7" id="KW-0732">Signal</keyword>
<dbReference type="GO" id="GO:0016020">
    <property type="term" value="C:membrane"/>
    <property type="evidence" value="ECO:0007669"/>
    <property type="project" value="UniProtKB-SubCell"/>
</dbReference>
<keyword evidence="7" id="KW-0812">Transmembrane</keyword>
<evidence type="ECO:0000256" key="3">
    <source>
        <dbReference type="ARBA" id="ARBA00022723"/>
    </source>
</evidence>
<evidence type="ECO:0000256" key="5">
    <source>
        <dbReference type="ARBA" id="ARBA00037230"/>
    </source>
</evidence>
<dbReference type="CDD" id="cd16378">
    <property type="entry name" value="CcmH_N"/>
    <property type="match status" value="1"/>
</dbReference>
<dbReference type="Gene3D" id="1.10.8.640">
    <property type="entry name" value="Cytochrome C biogenesis protein"/>
    <property type="match status" value="1"/>
</dbReference>
<reference evidence="10" key="1">
    <citation type="submission" date="2017-10" db="EMBL/GenBank/DDBJ databases">
        <authorList>
            <person name="Toshchakov S.V."/>
            <person name="Goeva M.A."/>
        </authorList>
    </citation>
    <scope>NUCLEOTIDE SEQUENCE [LARGE SCALE GENOMIC DNA]</scope>
    <source>
        <strain evidence="10">JR1/69-1-13</strain>
    </source>
</reference>
<dbReference type="PANTHER" id="PTHR47601:SF1">
    <property type="entry name" value="CYTOCHROME C-TYPE BIOGENESIS CCMH-LIKE MITOCHONDRIAL PROTEIN"/>
    <property type="match status" value="1"/>
</dbReference>
<dbReference type="RefSeq" id="WP_109515707.1">
    <property type="nucleotide sequence ID" value="NZ_PDOA01000002.1"/>
</dbReference>
<comment type="similarity">
    <text evidence="1 7">Belongs to the CcmH/CycL/Ccl2/NrfF family.</text>
</comment>
<dbReference type="EMBL" id="PDOA01000002">
    <property type="protein sequence ID" value="PWC30074.1"/>
    <property type="molecule type" value="Genomic_DNA"/>
</dbReference>
<comment type="function">
    <text evidence="5">Required for the biogenesis of c-type cytochromes. Possible subunit of a heme lyase.</text>
</comment>
<keyword evidence="4 7" id="KW-0408">Iron</keyword>
<protein>
    <recommendedName>
        <fullName evidence="7">Cytochrome c-type biogenesis protein</fullName>
    </recommendedName>
</protein>
<keyword evidence="2 7" id="KW-0349">Heme</keyword>
<evidence type="ECO:0000256" key="1">
    <source>
        <dbReference type="ARBA" id="ARBA00010342"/>
    </source>
</evidence>
<feature type="transmembrane region" description="Helical" evidence="7">
    <location>
        <begin position="105"/>
        <end position="125"/>
    </location>
</feature>
<evidence type="ECO:0000259" key="8">
    <source>
        <dbReference type="Pfam" id="PF03918"/>
    </source>
</evidence>
<dbReference type="Proteomes" id="UP000245048">
    <property type="component" value="Unassembled WGS sequence"/>
</dbReference>
<evidence type="ECO:0000256" key="4">
    <source>
        <dbReference type="ARBA" id="ARBA00023004"/>
    </source>
</evidence>
<organism evidence="9 10">
    <name type="scientific">Teichococcus aestuarii</name>
    <dbReference type="NCBI Taxonomy" id="568898"/>
    <lineage>
        <taxon>Bacteria</taxon>
        <taxon>Pseudomonadati</taxon>
        <taxon>Pseudomonadota</taxon>
        <taxon>Alphaproteobacteria</taxon>
        <taxon>Acetobacterales</taxon>
        <taxon>Roseomonadaceae</taxon>
        <taxon>Roseomonas</taxon>
    </lineage>
</organism>
<evidence type="ECO:0000256" key="2">
    <source>
        <dbReference type="ARBA" id="ARBA00022617"/>
    </source>
</evidence>
<dbReference type="PANTHER" id="PTHR47601">
    <property type="match status" value="1"/>
</dbReference>
<keyword evidence="7" id="KW-1133">Transmembrane helix</keyword>
<dbReference type="InterPro" id="IPR038297">
    <property type="entry name" value="CcmH/CycL/NrfF/Ccl2_sf"/>
</dbReference>
<dbReference type="AlphaFoldDB" id="A0A2U1V859"/>
<dbReference type="InterPro" id="IPR005616">
    <property type="entry name" value="CcmH/CycL/Ccl2/NrfF_N"/>
</dbReference>
<evidence type="ECO:0000256" key="7">
    <source>
        <dbReference type="RuleBase" id="RU364112"/>
    </source>
</evidence>
<name>A0A2U1V859_9PROT</name>
<feature type="domain" description="CcmH/CycL/Ccl2/NrfF N-terminal" evidence="8">
    <location>
        <begin position="17"/>
        <end position="153"/>
    </location>
</feature>
<keyword evidence="10" id="KW-1185">Reference proteome</keyword>
<dbReference type="FunFam" id="1.10.8.640:FF:000001">
    <property type="entry name" value="Cytochrome c-type biogenesis protein"/>
    <property type="match status" value="1"/>
</dbReference>
<accession>A0A2U1V859</accession>
<evidence type="ECO:0000313" key="9">
    <source>
        <dbReference type="EMBL" id="PWC30074.1"/>
    </source>
</evidence>
<comment type="caution">
    <text evidence="9">The sequence shown here is derived from an EMBL/GenBank/DDBJ whole genome shotgun (WGS) entry which is preliminary data.</text>
</comment>
<dbReference type="GO" id="GO:0046872">
    <property type="term" value="F:metal ion binding"/>
    <property type="evidence" value="ECO:0007669"/>
    <property type="project" value="UniProtKB-KW"/>
</dbReference>
<keyword evidence="7" id="KW-0472">Membrane</keyword>
<dbReference type="OrthoDB" id="9804975at2"/>